<feature type="compositionally biased region" description="Polar residues" evidence="1">
    <location>
        <begin position="10"/>
        <end position="20"/>
    </location>
</feature>
<keyword evidence="3" id="KW-1185">Reference proteome</keyword>
<proteinExistence type="predicted"/>
<protein>
    <recommendedName>
        <fullName evidence="4">Transposase</fullName>
    </recommendedName>
</protein>
<evidence type="ECO:0008006" key="4">
    <source>
        <dbReference type="Google" id="ProtNLM"/>
    </source>
</evidence>
<accession>A0ABP7LF32</accession>
<reference evidence="3" key="1">
    <citation type="journal article" date="2019" name="Int. J. Syst. Evol. Microbiol.">
        <title>The Global Catalogue of Microorganisms (GCM) 10K type strain sequencing project: providing services to taxonomists for standard genome sequencing and annotation.</title>
        <authorList>
            <consortium name="The Broad Institute Genomics Platform"/>
            <consortium name="The Broad Institute Genome Sequencing Center for Infectious Disease"/>
            <person name="Wu L."/>
            <person name="Ma J."/>
        </authorList>
    </citation>
    <scope>NUCLEOTIDE SEQUENCE [LARGE SCALE GENOMIC DNA]</scope>
    <source>
        <strain evidence="3">JCM 16578</strain>
    </source>
</reference>
<organism evidence="2 3">
    <name type="scientific">Streptomyces lannensis</name>
    <dbReference type="NCBI Taxonomy" id="766498"/>
    <lineage>
        <taxon>Bacteria</taxon>
        <taxon>Bacillati</taxon>
        <taxon>Actinomycetota</taxon>
        <taxon>Actinomycetes</taxon>
        <taxon>Kitasatosporales</taxon>
        <taxon>Streptomycetaceae</taxon>
        <taxon>Streptomyces</taxon>
    </lineage>
</organism>
<sequence length="76" mass="8436">MCTATRRRTQTSQKATVATQRFTPAQRAASRCIPHERTIRALKGFLAVATRYEKQAYALHGTGYAASDPRPADRKA</sequence>
<dbReference type="EMBL" id="BAAAZA010000039">
    <property type="protein sequence ID" value="GAA3898158.1"/>
    <property type="molecule type" value="Genomic_DNA"/>
</dbReference>
<evidence type="ECO:0000313" key="3">
    <source>
        <dbReference type="Proteomes" id="UP001501563"/>
    </source>
</evidence>
<evidence type="ECO:0000313" key="2">
    <source>
        <dbReference type="EMBL" id="GAA3898158.1"/>
    </source>
</evidence>
<gene>
    <name evidence="2" type="ORF">GCM10022207_78130</name>
</gene>
<name>A0ABP7LF32_9ACTN</name>
<feature type="region of interest" description="Disordered" evidence="1">
    <location>
        <begin position="1"/>
        <end position="20"/>
    </location>
</feature>
<comment type="caution">
    <text evidence="2">The sequence shown here is derived from an EMBL/GenBank/DDBJ whole genome shotgun (WGS) entry which is preliminary data.</text>
</comment>
<evidence type="ECO:0000256" key="1">
    <source>
        <dbReference type="SAM" id="MobiDB-lite"/>
    </source>
</evidence>
<dbReference type="Proteomes" id="UP001501563">
    <property type="component" value="Unassembled WGS sequence"/>
</dbReference>